<sequence length="176" mass="19667">MLDVLELSRRPGSMREYDLDLHAPADFGTPVLSIPEGDPLDVSVRAESVVEGVLVSGTIRGTARGECVRCLEPVTSPVDVTFHELFFYPERARLMSDEGDEDDDVVVLEDDEIDLEQVLRDSVVFELPFQPLCSPDCRGLCSECGARLADDDDHYHDNVDPRWSALHTLFNETKES</sequence>
<dbReference type="AlphaFoldDB" id="C7QYS6"/>
<reference evidence="1 2" key="1">
    <citation type="journal article" date="2009" name="Stand. Genomic Sci.">
        <title>Complete genome sequence of Jonesia denitrificans type strain (Prevot 55134).</title>
        <authorList>
            <person name="Pukall R."/>
            <person name="Gehrich-Schroter G."/>
            <person name="Lapidus A."/>
            <person name="Nolan M."/>
            <person name="Glavina Del Rio T."/>
            <person name="Lucas S."/>
            <person name="Chen F."/>
            <person name="Tice H."/>
            <person name="Pitluck S."/>
            <person name="Cheng J.F."/>
            <person name="Copeland A."/>
            <person name="Saunders E."/>
            <person name="Brettin T."/>
            <person name="Detter J.C."/>
            <person name="Bruce D."/>
            <person name="Goodwin L."/>
            <person name="Pati A."/>
            <person name="Ivanova N."/>
            <person name="Mavromatis K."/>
            <person name="Ovchinnikova G."/>
            <person name="Chen A."/>
            <person name="Palaniappan K."/>
            <person name="Land M."/>
            <person name="Hauser L."/>
            <person name="Chang Y.J."/>
            <person name="Jeffries C.D."/>
            <person name="Chain P."/>
            <person name="Goker M."/>
            <person name="Bristow J."/>
            <person name="Eisen J.A."/>
            <person name="Markowitz V."/>
            <person name="Hugenholtz P."/>
            <person name="Kyrpides N.C."/>
            <person name="Klenk H.P."/>
            <person name="Han C."/>
        </authorList>
    </citation>
    <scope>NUCLEOTIDE SEQUENCE [LARGE SCALE GENOMIC DNA]</scope>
    <source>
        <strain evidence="2">ATCC 14870 / DSM 20603 / BCRC 15368 / CIP 55.134 / JCM 11481 / NBRC 15587 / NCTC 10816 / Prevot 55134</strain>
    </source>
</reference>
<dbReference type="PANTHER" id="PTHR34374:SF1">
    <property type="entry name" value="LARGE RIBOSOMAL RNA SUBUNIT ACCUMULATION PROTEIN YCED HOMOLOG 1, CHLOROPLASTIC"/>
    <property type="match status" value="1"/>
</dbReference>
<dbReference type="Proteomes" id="UP000000628">
    <property type="component" value="Chromosome"/>
</dbReference>
<organism evidence="1 2">
    <name type="scientific">Jonesia denitrificans (strain ATCC 14870 / DSM 20603 / BCRC 15368 / CIP 55.134 / JCM 11481 / NBRC 15587 / NCTC 10816 / Prevot 55134)</name>
    <name type="common">Listeria denitrificans</name>
    <dbReference type="NCBI Taxonomy" id="471856"/>
    <lineage>
        <taxon>Bacteria</taxon>
        <taxon>Bacillati</taxon>
        <taxon>Actinomycetota</taxon>
        <taxon>Actinomycetes</taxon>
        <taxon>Micrococcales</taxon>
        <taxon>Jonesiaceae</taxon>
        <taxon>Jonesia</taxon>
    </lineage>
</organism>
<keyword evidence="2" id="KW-1185">Reference proteome</keyword>
<dbReference type="eggNOG" id="COG1399">
    <property type="taxonomic scope" value="Bacteria"/>
</dbReference>
<accession>C7QYS6</accession>
<dbReference type="InterPro" id="IPR003772">
    <property type="entry name" value="YceD"/>
</dbReference>
<dbReference type="HOGENOM" id="CLU_100236_0_0_11"/>
<gene>
    <name evidence="1" type="ordered locus">Jden_1668</name>
</gene>
<evidence type="ECO:0000313" key="1">
    <source>
        <dbReference type="EMBL" id="ACV09315.1"/>
    </source>
</evidence>
<dbReference type="EMBL" id="CP001706">
    <property type="protein sequence ID" value="ACV09315.1"/>
    <property type="molecule type" value="Genomic_DNA"/>
</dbReference>
<name>C7QYS6_JONDD</name>
<dbReference type="RefSeq" id="WP_015771943.1">
    <property type="nucleotide sequence ID" value="NC_013174.1"/>
</dbReference>
<protein>
    <recommendedName>
        <fullName evidence="3">DUF177 domain-containing protein</fullName>
    </recommendedName>
</protein>
<dbReference type="Pfam" id="PF02620">
    <property type="entry name" value="YceD"/>
    <property type="match status" value="1"/>
</dbReference>
<evidence type="ECO:0008006" key="3">
    <source>
        <dbReference type="Google" id="ProtNLM"/>
    </source>
</evidence>
<dbReference type="STRING" id="471856.Jden_1668"/>
<dbReference type="KEGG" id="jde:Jden_1668"/>
<evidence type="ECO:0000313" key="2">
    <source>
        <dbReference type="Proteomes" id="UP000000628"/>
    </source>
</evidence>
<proteinExistence type="predicted"/>
<dbReference type="PANTHER" id="PTHR34374">
    <property type="entry name" value="LARGE RIBOSOMAL RNA SUBUNIT ACCUMULATION PROTEIN YCED HOMOLOG 1, CHLOROPLASTIC"/>
    <property type="match status" value="1"/>
</dbReference>